<evidence type="ECO:0000256" key="13">
    <source>
        <dbReference type="ARBA" id="ARBA00049456"/>
    </source>
</evidence>
<dbReference type="InterPro" id="IPR006091">
    <property type="entry name" value="Acyl-CoA_Oxase/DH_mid-dom"/>
</dbReference>
<dbReference type="Gene3D" id="2.40.110.10">
    <property type="entry name" value="Butyryl-CoA Dehydrogenase, subunit A, domain 2"/>
    <property type="match status" value="1"/>
</dbReference>
<evidence type="ECO:0000256" key="4">
    <source>
        <dbReference type="ARBA" id="ARBA00022741"/>
    </source>
</evidence>
<keyword evidence="3" id="KW-0288">FMN</keyword>
<dbReference type="SUPFAM" id="SSF47203">
    <property type="entry name" value="Acyl-CoA dehydrogenase C-terminal domain-like"/>
    <property type="match status" value="1"/>
</dbReference>
<evidence type="ECO:0000256" key="12">
    <source>
        <dbReference type="ARBA" id="ARBA00048445"/>
    </source>
</evidence>
<dbReference type="AlphaFoldDB" id="A0A934MR13"/>
<dbReference type="Gene3D" id="1.10.540.10">
    <property type="entry name" value="Acyl-CoA dehydrogenase/oxidase, N-terminal domain"/>
    <property type="match status" value="1"/>
</dbReference>
<dbReference type="GO" id="GO:0006552">
    <property type="term" value="P:L-leucine catabolic process"/>
    <property type="evidence" value="ECO:0007669"/>
    <property type="project" value="TreeGrafter"/>
</dbReference>
<keyword evidence="18" id="KW-1185">Reference proteome</keyword>
<comment type="catalytic activity">
    <reaction evidence="12">
        <text>dibenzothiophene 5-oxide + FMNH2 + O2 = dibenzothiophene 5,5-dioxide + FMN + H2O + H(+)</text>
        <dbReference type="Rhea" id="RHEA:49080"/>
        <dbReference type="ChEBI" id="CHEBI:15377"/>
        <dbReference type="ChEBI" id="CHEBI:15378"/>
        <dbReference type="ChEBI" id="CHEBI:15379"/>
        <dbReference type="ChEBI" id="CHEBI:23683"/>
        <dbReference type="ChEBI" id="CHEBI:57618"/>
        <dbReference type="ChEBI" id="CHEBI:58210"/>
        <dbReference type="ChEBI" id="CHEBI:90356"/>
    </reaction>
</comment>
<evidence type="ECO:0000259" key="14">
    <source>
        <dbReference type="Pfam" id="PF02770"/>
    </source>
</evidence>
<dbReference type="PANTHER" id="PTHR43884">
    <property type="entry name" value="ACYL-COA DEHYDROGENASE"/>
    <property type="match status" value="1"/>
</dbReference>
<dbReference type="GO" id="GO:0004497">
    <property type="term" value="F:monooxygenase activity"/>
    <property type="evidence" value="ECO:0007669"/>
    <property type="project" value="UniProtKB-KW"/>
</dbReference>
<comment type="subcellular location">
    <subcellularLocation>
        <location evidence="1">Cytoplasm</location>
    </subcellularLocation>
</comment>
<evidence type="ECO:0000259" key="15">
    <source>
        <dbReference type="Pfam" id="PF02771"/>
    </source>
</evidence>
<dbReference type="GO" id="GO:0050660">
    <property type="term" value="F:flavin adenine dinucleotide binding"/>
    <property type="evidence" value="ECO:0007669"/>
    <property type="project" value="InterPro"/>
</dbReference>
<dbReference type="InterPro" id="IPR037069">
    <property type="entry name" value="AcylCoA_DH/ox_N_sf"/>
</dbReference>
<feature type="domain" description="Acyl-CoA dehydrogenase/oxidase N-terminal" evidence="15">
    <location>
        <begin position="23"/>
        <end position="98"/>
    </location>
</feature>
<dbReference type="EC" id="1.14.14.21" evidence="9"/>
<keyword evidence="2" id="KW-0285">Flavoprotein</keyword>
<dbReference type="Gene3D" id="1.20.140.10">
    <property type="entry name" value="Butyryl-CoA Dehydrogenase, subunit A, domain 3"/>
    <property type="match status" value="1"/>
</dbReference>
<evidence type="ECO:0000256" key="7">
    <source>
        <dbReference type="ARBA" id="ARBA00034307"/>
    </source>
</evidence>
<dbReference type="EMBL" id="JAELUP010000072">
    <property type="protein sequence ID" value="MBJ6362438.1"/>
    <property type="molecule type" value="Genomic_DNA"/>
</dbReference>
<evidence type="ECO:0000256" key="8">
    <source>
        <dbReference type="ARBA" id="ARBA00034317"/>
    </source>
</evidence>
<evidence type="ECO:0000313" key="18">
    <source>
        <dbReference type="Proteomes" id="UP000640274"/>
    </source>
</evidence>
<dbReference type="Pfam" id="PF02770">
    <property type="entry name" value="Acyl-CoA_dh_M"/>
    <property type="match status" value="1"/>
</dbReference>
<dbReference type="InterPro" id="IPR013786">
    <property type="entry name" value="AcylCoA_DH/ox_N"/>
</dbReference>
<proteinExistence type="inferred from homology"/>
<comment type="caution">
    <text evidence="17">The sequence shown here is derived from an EMBL/GenBank/DDBJ whole genome shotgun (WGS) entry which is preliminary data.</text>
</comment>
<accession>A0A934MR13</accession>
<feature type="domain" description="Acyl-CoA dehydrogenase C-terminal" evidence="16">
    <location>
        <begin position="238"/>
        <end position="371"/>
    </location>
</feature>
<dbReference type="SUPFAM" id="SSF56645">
    <property type="entry name" value="Acyl-CoA dehydrogenase NM domain-like"/>
    <property type="match status" value="1"/>
</dbReference>
<feature type="domain" description="Acyl-CoA oxidase/dehydrogenase middle" evidence="14">
    <location>
        <begin position="136"/>
        <end position="207"/>
    </location>
</feature>
<evidence type="ECO:0000256" key="6">
    <source>
        <dbReference type="ARBA" id="ARBA00023033"/>
    </source>
</evidence>
<evidence type="ECO:0000256" key="9">
    <source>
        <dbReference type="ARBA" id="ARBA00034328"/>
    </source>
</evidence>
<evidence type="ECO:0000256" key="3">
    <source>
        <dbReference type="ARBA" id="ARBA00022643"/>
    </source>
</evidence>
<protein>
    <recommendedName>
        <fullName evidence="10">Dibenzothiophene monooxygenase</fullName>
        <ecNumber evidence="9">1.14.14.21</ecNumber>
    </recommendedName>
</protein>
<evidence type="ECO:0000256" key="1">
    <source>
        <dbReference type="ARBA" id="ARBA00004496"/>
    </source>
</evidence>
<reference evidence="17" key="1">
    <citation type="submission" date="2020-12" db="EMBL/GenBank/DDBJ databases">
        <authorList>
            <person name="Huq M.A."/>
        </authorList>
    </citation>
    <scope>NUCLEOTIDE SEQUENCE</scope>
    <source>
        <strain evidence="17">MAHUQ-46</strain>
    </source>
</reference>
<evidence type="ECO:0000256" key="10">
    <source>
        <dbReference type="ARBA" id="ARBA00034345"/>
    </source>
</evidence>
<name>A0A934MR13_9BACL</name>
<dbReference type="InterPro" id="IPR036250">
    <property type="entry name" value="AcylCo_DH-like_C"/>
</dbReference>
<comment type="similarity">
    <text evidence="8">Belongs to the DszC flavin monooxygenase family.</text>
</comment>
<dbReference type="RefSeq" id="WP_199019980.1">
    <property type="nucleotide sequence ID" value="NZ_JAELUP010000072.1"/>
</dbReference>
<dbReference type="InterPro" id="IPR046373">
    <property type="entry name" value="Acyl-CoA_Oxase/DH_mid-dom_sf"/>
</dbReference>
<gene>
    <name evidence="17" type="ORF">JFN88_14320</name>
</gene>
<sequence length="396" mass="43699">MSVTTVDQDFIRRAQELADLFEKDAIERDQLGGTPKAQRDALRDSGLLNLLIPKEWGGHGQTWSAVMQVTRVLSTADSSLGHLFAYHNFAIFYTLSNHDRDFAKRHLTASASNNWFWGNSANPLDKNLEIRKSSVQGASFVANGHKSFSSGSPDSDILTLMWIDPDDNESFFVANIPSSRKGVTIHDDWDHIGQRQTGSGTVSFENVEIYPDEAASRIVSPLIPFSTIGSILSQSVLTQVFIGCAIGALKEAKNYTRSKARAWNASGVEAASEDPYILRNYGEYWVQTEAAISLADRSLESIDAIWEKGNELTSDERSEAAVLAAAANVFAGQVGLEVSSRVFEVMGARSAARGFGYDRFWRNVRTHTLHNPADYKLRTVGNWHLNDQGPTPSSYS</sequence>
<evidence type="ECO:0000256" key="2">
    <source>
        <dbReference type="ARBA" id="ARBA00022630"/>
    </source>
</evidence>
<keyword evidence="4" id="KW-0547">Nucleotide-binding</keyword>
<evidence type="ECO:0000313" key="17">
    <source>
        <dbReference type="EMBL" id="MBJ6362438.1"/>
    </source>
</evidence>
<organism evidence="17 18">
    <name type="scientific">Paenibacillus roseus</name>
    <dbReference type="NCBI Taxonomy" id="2798579"/>
    <lineage>
        <taxon>Bacteria</taxon>
        <taxon>Bacillati</taxon>
        <taxon>Bacillota</taxon>
        <taxon>Bacilli</taxon>
        <taxon>Bacillales</taxon>
        <taxon>Paenibacillaceae</taxon>
        <taxon>Paenibacillus</taxon>
    </lineage>
</organism>
<dbReference type="InterPro" id="IPR013107">
    <property type="entry name" value="Acyl-CoA_DH_C"/>
</dbReference>
<dbReference type="Pfam" id="PF02771">
    <property type="entry name" value="Acyl-CoA_dh_N"/>
    <property type="match status" value="1"/>
</dbReference>
<dbReference type="Pfam" id="PF08028">
    <property type="entry name" value="Acyl-CoA_dh_2"/>
    <property type="match status" value="1"/>
</dbReference>
<comment type="pathway">
    <text evidence="7">Sulfur metabolism; dibenzothiophene degradation.</text>
</comment>
<evidence type="ECO:0000259" key="16">
    <source>
        <dbReference type="Pfam" id="PF08028"/>
    </source>
</evidence>
<dbReference type="GO" id="GO:0005737">
    <property type="term" value="C:cytoplasm"/>
    <property type="evidence" value="ECO:0007669"/>
    <property type="project" value="UniProtKB-SubCell"/>
</dbReference>
<evidence type="ECO:0000256" key="11">
    <source>
        <dbReference type="ARBA" id="ARBA00047859"/>
    </source>
</evidence>
<comment type="catalytic activity">
    <reaction evidence="11">
        <text>dibenzothiophene + FMNH2 + O2 = dibenzothiophene 5-oxide + FMN + H2O + H(+)</text>
        <dbReference type="Rhea" id="RHEA:49076"/>
        <dbReference type="ChEBI" id="CHEBI:15377"/>
        <dbReference type="ChEBI" id="CHEBI:15378"/>
        <dbReference type="ChEBI" id="CHEBI:15379"/>
        <dbReference type="ChEBI" id="CHEBI:23681"/>
        <dbReference type="ChEBI" id="CHEBI:23683"/>
        <dbReference type="ChEBI" id="CHEBI:57618"/>
        <dbReference type="ChEBI" id="CHEBI:58210"/>
    </reaction>
</comment>
<keyword evidence="6" id="KW-0503">Monooxygenase</keyword>
<evidence type="ECO:0000256" key="5">
    <source>
        <dbReference type="ARBA" id="ARBA00023002"/>
    </source>
</evidence>
<comment type="catalytic activity">
    <reaction evidence="13">
        <text>dibenzothiophene + 2 FMNH2 + 2 O2 = dibenzothiophene 5,5-dioxide + 2 FMN + 2 H2O + 2 H(+)</text>
        <dbReference type="Rhea" id="RHEA:49072"/>
        <dbReference type="ChEBI" id="CHEBI:15377"/>
        <dbReference type="ChEBI" id="CHEBI:15378"/>
        <dbReference type="ChEBI" id="CHEBI:15379"/>
        <dbReference type="ChEBI" id="CHEBI:23681"/>
        <dbReference type="ChEBI" id="CHEBI:57618"/>
        <dbReference type="ChEBI" id="CHEBI:58210"/>
        <dbReference type="ChEBI" id="CHEBI:90356"/>
        <dbReference type="EC" id="1.14.14.21"/>
    </reaction>
</comment>
<dbReference type="PIRSF" id="PIRSF016578">
    <property type="entry name" value="HsaA"/>
    <property type="match status" value="1"/>
</dbReference>
<dbReference type="Proteomes" id="UP000640274">
    <property type="component" value="Unassembled WGS sequence"/>
</dbReference>
<dbReference type="InterPro" id="IPR009100">
    <property type="entry name" value="AcylCoA_DH/oxidase_NM_dom_sf"/>
</dbReference>
<keyword evidence="5" id="KW-0560">Oxidoreductase</keyword>
<dbReference type="PANTHER" id="PTHR43884:SF12">
    <property type="entry name" value="ISOVALERYL-COA DEHYDROGENASE, MITOCHONDRIAL-RELATED"/>
    <property type="match status" value="1"/>
</dbReference>
<dbReference type="GO" id="GO:0008470">
    <property type="term" value="F:3-methylbutanoyl-CoA dehydrogenase activity"/>
    <property type="evidence" value="ECO:0007669"/>
    <property type="project" value="TreeGrafter"/>
</dbReference>